<keyword evidence="3" id="KW-1185">Reference proteome</keyword>
<gene>
    <name evidence="2" type="ORF">L1F29_23410</name>
</gene>
<dbReference type="RefSeq" id="WP_258384469.1">
    <property type="nucleotide sequence ID" value="NZ_CP091430.1"/>
</dbReference>
<dbReference type="EMBL" id="CP091430">
    <property type="protein sequence ID" value="UVI28381.1"/>
    <property type="molecule type" value="Genomic_DNA"/>
</dbReference>
<name>A0ABY5S395_9BACL</name>
<dbReference type="Proteomes" id="UP001057877">
    <property type="component" value="Chromosome"/>
</dbReference>
<keyword evidence="1" id="KW-1133">Transmembrane helix</keyword>
<feature type="transmembrane region" description="Helical" evidence="1">
    <location>
        <begin position="208"/>
        <end position="233"/>
    </location>
</feature>
<sequence length="385" mass="43986">MRLIQLELRKICSQKVIYIAFAVFIMLYGFHFFESIGYGRELQALKAAYDQYGGELTEEKAAWADHIWARYQQESEKLEQTEPIDPSLQAQSRVALDIRNVIQRQDINRQQLQWLEEQSQEIESSGGAAEYKQRELLREFEIREVVGSPSFIMNQEGWRSILRYMNEVGYYFAAALTILGLSNLFSGEYASRMDSLIFSSRHGRRKIVYAKIAASAIYCAAVVILFSSIVFMLNGYFYGWAGWNADLVNLYSLYADTGFDGSIGLFYLQQQLYAIAGCITLGLFVMLISSLSRYPIIPAFIGGVVFMLPVVVMFVQIPSEQVTLLVLKLFRYMEFIQLEQLDASLFTNVLGIPVLYSRSILFMMAGFISAAGLLLMFSVRRRQVK</sequence>
<feature type="transmembrane region" description="Helical" evidence="1">
    <location>
        <begin position="360"/>
        <end position="379"/>
    </location>
</feature>
<feature type="transmembrane region" description="Helical" evidence="1">
    <location>
        <begin position="296"/>
        <end position="317"/>
    </location>
</feature>
<feature type="transmembrane region" description="Helical" evidence="1">
    <location>
        <begin position="16"/>
        <end position="33"/>
    </location>
</feature>
<evidence type="ECO:0000313" key="2">
    <source>
        <dbReference type="EMBL" id="UVI28381.1"/>
    </source>
</evidence>
<evidence type="ECO:0000256" key="1">
    <source>
        <dbReference type="SAM" id="Phobius"/>
    </source>
</evidence>
<keyword evidence="1" id="KW-0472">Membrane</keyword>
<keyword evidence="1" id="KW-0812">Transmembrane</keyword>
<proteinExistence type="predicted"/>
<feature type="transmembrane region" description="Helical" evidence="1">
    <location>
        <begin position="168"/>
        <end position="187"/>
    </location>
</feature>
<protein>
    <recommendedName>
        <fullName evidence="4">ABC transporter permease</fullName>
    </recommendedName>
</protein>
<organism evidence="2 3">
    <name type="scientific">Paenibacillus spongiae</name>
    <dbReference type="NCBI Taxonomy" id="2909671"/>
    <lineage>
        <taxon>Bacteria</taxon>
        <taxon>Bacillati</taxon>
        <taxon>Bacillota</taxon>
        <taxon>Bacilli</taxon>
        <taxon>Bacillales</taxon>
        <taxon>Paenibacillaceae</taxon>
        <taxon>Paenibacillus</taxon>
    </lineage>
</organism>
<evidence type="ECO:0008006" key="4">
    <source>
        <dbReference type="Google" id="ProtNLM"/>
    </source>
</evidence>
<reference evidence="2" key="1">
    <citation type="submission" date="2022-01" db="EMBL/GenBank/DDBJ databases">
        <title>Paenibacillus spongiae sp. nov., isolated from marine sponge.</title>
        <authorList>
            <person name="Li Z."/>
            <person name="Zhang M."/>
        </authorList>
    </citation>
    <scope>NUCLEOTIDE SEQUENCE</scope>
    <source>
        <strain evidence="2">PHS-Z3</strain>
    </source>
</reference>
<accession>A0ABY5S395</accession>
<feature type="transmembrane region" description="Helical" evidence="1">
    <location>
        <begin position="272"/>
        <end position="289"/>
    </location>
</feature>
<evidence type="ECO:0000313" key="3">
    <source>
        <dbReference type="Proteomes" id="UP001057877"/>
    </source>
</evidence>